<name>A0A673ZU66_SALTR</name>
<evidence type="ECO:0000259" key="2">
    <source>
        <dbReference type="Pfam" id="PF13358"/>
    </source>
</evidence>
<dbReference type="PANTHER" id="PTHR23022:SF135">
    <property type="entry name" value="SI:DKEY-77F5.3"/>
    <property type="match status" value="1"/>
</dbReference>
<dbReference type="GeneTree" id="ENSGT01120000271870"/>
<reference evidence="3" key="1">
    <citation type="submission" date="2025-08" db="UniProtKB">
        <authorList>
            <consortium name="Ensembl"/>
        </authorList>
    </citation>
    <scope>IDENTIFICATION</scope>
</reference>
<dbReference type="InterPro" id="IPR002492">
    <property type="entry name" value="Transposase_Tc1-like"/>
</dbReference>
<dbReference type="OMA" id="PIENPWY"/>
<dbReference type="GO" id="GO:0006313">
    <property type="term" value="P:DNA transposition"/>
    <property type="evidence" value="ECO:0007669"/>
    <property type="project" value="InterPro"/>
</dbReference>
<dbReference type="GO" id="GO:0015074">
    <property type="term" value="P:DNA integration"/>
    <property type="evidence" value="ECO:0007669"/>
    <property type="project" value="InterPro"/>
</dbReference>
<evidence type="ECO:0000313" key="4">
    <source>
        <dbReference type="Proteomes" id="UP000472277"/>
    </source>
</evidence>
<dbReference type="InParanoid" id="A0A673ZU66"/>
<evidence type="ECO:0000313" key="3">
    <source>
        <dbReference type="Ensembl" id="ENSSTUP00000049601.1"/>
    </source>
</evidence>
<feature type="domain" description="Tc1-like transposase DDE" evidence="2">
    <location>
        <begin position="100"/>
        <end position="238"/>
    </location>
</feature>
<proteinExistence type="predicted"/>
<reference evidence="3" key="2">
    <citation type="submission" date="2025-09" db="UniProtKB">
        <authorList>
            <consortium name="Ensembl"/>
        </authorList>
    </citation>
    <scope>IDENTIFICATION</scope>
</reference>
<dbReference type="InterPro" id="IPR052338">
    <property type="entry name" value="Transposase_5"/>
</dbReference>
<dbReference type="InterPro" id="IPR036397">
    <property type="entry name" value="RNaseH_sf"/>
</dbReference>
<dbReference type="InterPro" id="IPR038717">
    <property type="entry name" value="Tc1-like_DDE_dom"/>
</dbReference>
<protein>
    <recommendedName>
        <fullName evidence="5">Transposase Tc1-like domain-containing protein</fullName>
    </recommendedName>
</protein>
<dbReference type="Ensembl" id="ENSSTUT00000051864.1">
    <property type="protein sequence ID" value="ENSSTUP00000049601.1"/>
    <property type="gene ID" value="ENSSTUG00000020984.1"/>
</dbReference>
<evidence type="ECO:0000259" key="1">
    <source>
        <dbReference type="Pfam" id="PF01498"/>
    </source>
</evidence>
<dbReference type="Pfam" id="PF13358">
    <property type="entry name" value="DDE_3"/>
    <property type="match status" value="1"/>
</dbReference>
<keyword evidence="4" id="KW-1185">Reference proteome</keyword>
<dbReference type="Gene3D" id="3.30.420.10">
    <property type="entry name" value="Ribonuclease H-like superfamily/Ribonuclease H"/>
    <property type="match status" value="1"/>
</dbReference>
<dbReference type="GO" id="GO:0003677">
    <property type="term" value="F:DNA binding"/>
    <property type="evidence" value="ECO:0007669"/>
    <property type="project" value="InterPro"/>
</dbReference>
<evidence type="ECO:0008006" key="5">
    <source>
        <dbReference type="Google" id="ProtNLM"/>
    </source>
</evidence>
<organism evidence="3 4">
    <name type="scientific">Salmo trutta</name>
    <name type="common">Brown trout</name>
    <dbReference type="NCBI Taxonomy" id="8032"/>
    <lineage>
        <taxon>Eukaryota</taxon>
        <taxon>Metazoa</taxon>
        <taxon>Chordata</taxon>
        <taxon>Craniata</taxon>
        <taxon>Vertebrata</taxon>
        <taxon>Euteleostomi</taxon>
        <taxon>Actinopterygii</taxon>
        <taxon>Neopterygii</taxon>
        <taxon>Teleostei</taxon>
        <taxon>Protacanthopterygii</taxon>
        <taxon>Salmoniformes</taxon>
        <taxon>Salmonidae</taxon>
        <taxon>Salmoninae</taxon>
        <taxon>Salmo</taxon>
    </lineage>
</organism>
<sequence length="241" mass="27483">GTTTNLPREGRTPKLTDQARRALIREATKRPKITLKKLQSSTAEIGVSVHRTTLSPTLHRTGLYGRVSRKKPLLKEKNKLTCLVFAKRHVGDSPNIWKKVLWSDETKIELFGHQGKCYAWHKPNTSHHPENTIPTVKHGGGSIMLWGCFSSAGAGKLIRIEGMMDVAKYREILEGNLFQSPRDLRLGRRFTFQQDNDPKHTAKATLEWFKGKHLNVLEWPNQSPDLNPIENPWYDLKIAVH</sequence>
<feature type="domain" description="Transposase Tc1-like" evidence="1">
    <location>
        <begin position="20"/>
        <end position="90"/>
    </location>
</feature>
<dbReference type="Proteomes" id="UP000472277">
    <property type="component" value="Chromosome 16"/>
</dbReference>
<accession>A0A673ZU66</accession>
<dbReference type="PANTHER" id="PTHR23022">
    <property type="entry name" value="TRANSPOSABLE ELEMENT-RELATED"/>
    <property type="match status" value="1"/>
</dbReference>
<dbReference type="AlphaFoldDB" id="A0A673ZU66"/>
<dbReference type="Pfam" id="PF01498">
    <property type="entry name" value="HTH_Tnp_Tc3_2"/>
    <property type="match status" value="1"/>
</dbReference>